<organism evidence="2 3">
    <name type="scientific">Candidatus Anaerobutyricum stercoripullorum</name>
    <dbReference type="NCBI Taxonomy" id="2838456"/>
    <lineage>
        <taxon>Bacteria</taxon>
        <taxon>Bacillati</taxon>
        <taxon>Bacillota</taxon>
        <taxon>Clostridia</taxon>
        <taxon>Lachnospirales</taxon>
        <taxon>Lachnospiraceae</taxon>
        <taxon>Anaerobutyricum</taxon>
    </lineage>
</organism>
<sequence length="128" mass="13688">MSQMAGKQSIFFDRPAVILSHACVGGKKEGEGPLGDTLDLVVEDPLFGQENWEESESQFVRAACETALRKGKRKKEEVRMAFCGDLLGQLIASSFGIKQMNIPYYGVYGACSSIGVSLSMAAMAVSGG</sequence>
<dbReference type="InterPro" id="IPR010894">
    <property type="entry name" value="SpoVAD"/>
</dbReference>
<evidence type="ECO:0000313" key="3">
    <source>
        <dbReference type="Proteomes" id="UP000886805"/>
    </source>
</evidence>
<gene>
    <name evidence="2" type="ORF">H9849_07945</name>
</gene>
<dbReference type="Proteomes" id="UP000886805">
    <property type="component" value="Unassembled WGS sequence"/>
</dbReference>
<reference evidence="2" key="1">
    <citation type="journal article" date="2021" name="PeerJ">
        <title>Extensive microbial diversity within the chicken gut microbiome revealed by metagenomics and culture.</title>
        <authorList>
            <person name="Gilroy R."/>
            <person name="Ravi A."/>
            <person name="Getino M."/>
            <person name="Pursley I."/>
            <person name="Horton D.L."/>
            <person name="Alikhan N.F."/>
            <person name="Baker D."/>
            <person name="Gharbi K."/>
            <person name="Hall N."/>
            <person name="Watson M."/>
            <person name="Adriaenssens E.M."/>
            <person name="Foster-Nyarko E."/>
            <person name="Jarju S."/>
            <person name="Secka A."/>
            <person name="Antonio M."/>
            <person name="Oren A."/>
            <person name="Chaudhuri R.R."/>
            <person name="La Ragione R."/>
            <person name="Hildebrand F."/>
            <person name="Pallen M.J."/>
        </authorList>
    </citation>
    <scope>NUCLEOTIDE SEQUENCE</scope>
    <source>
        <strain evidence="2">ChiSxjej3B15-1167</strain>
    </source>
</reference>
<keyword evidence="1" id="KW-1133">Transmembrane helix</keyword>
<dbReference type="EMBL" id="DXEQ01000232">
    <property type="protein sequence ID" value="HIX72939.1"/>
    <property type="molecule type" value="Genomic_DNA"/>
</dbReference>
<protein>
    <submittedName>
        <fullName evidence="2">Stage V sporulation protein AD</fullName>
    </submittedName>
</protein>
<keyword evidence="1" id="KW-0472">Membrane</keyword>
<evidence type="ECO:0000256" key="1">
    <source>
        <dbReference type="SAM" id="Phobius"/>
    </source>
</evidence>
<evidence type="ECO:0000313" key="2">
    <source>
        <dbReference type="EMBL" id="HIX72939.1"/>
    </source>
</evidence>
<feature type="non-terminal residue" evidence="2">
    <location>
        <position position="128"/>
    </location>
</feature>
<dbReference type="GO" id="GO:0016746">
    <property type="term" value="F:acyltransferase activity"/>
    <property type="evidence" value="ECO:0007669"/>
    <property type="project" value="InterPro"/>
</dbReference>
<dbReference type="Pfam" id="PF07451">
    <property type="entry name" value="SpoVAD"/>
    <property type="match status" value="1"/>
</dbReference>
<reference evidence="2" key="2">
    <citation type="submission" date="2021-04" db="EMBL/GenBank/DDBJ databases">
        <authorList>
            <person name="Gilroy R."/>
        </authorList>
    </citation>
    <scope>NUCLEOTIDE SEQUENCE</scope>
    <source>
        <strain evidence="2">ChiSxjej3B15-1167</strain>
    </source>
</reference>
<feature type="transmembrane region" description="Helical" evidence="1">
    <location>
        <begin position="103"/>
        <end position="125"/>
    </location>
</feature>
<dbReference type="InterPro" id="IPR038369">
    <property type="entry name" value="SpoVAD_sf"/>
</dbReference>
<dbReference type="AlphaFoldDB" id="A0A9D1X4V1"/>
<accession>A0A9D1X4V1</accession>
<comment type="caution">
    <text evidence="2">The sequence shown here is derived from an EMBL/GenBank/DDBJ whole genome shotgun (WGS) entry which is preliminary data.</text>
</comment>
<name>A0A9D1X4V1_9FIRM</name>
<dbReference type="InterPro" id="IPR016039">
    <property type="entry name" value="Thiolase-like"/>
</dbReference>
<proteinExistence type="predicted"/>
<keyword evidence="1" id="KW-0812">Transmembrane</keyword>
<dbReference type="SUPFAM" id="SSF53901">
    <property type="entry name" value="Thiolase-like"/>
    <property type="match status" value="1"/>
</dbReference>
<dbReference type="Gene3D" id="3.40.47.40">
    <property type="entry name" value="Stage V sporulation protein AD"/>
    <property type="match status" value="1"/>
</dbReference>